<dbReference type="EMBL" id="UINC01115432">
    <property type="protein sequence ID" value="SVC86458.1"/>
    <property type="molecule type" value="Genomic_DNA"/>
</dbReference>
<proteinExistence type="predicted"/>
<accession>A0A382QND3</accession>
<reference evidence="1" key="1">
    <citation type="submission" date="2018-05" db="EMBL/GenBank/DDBJ databases">
        <authorList>
            <person name="Lanie J.A."/>
            <person name="Ng W.-L."/>
            <person name="Kazmierczak K.M."/>
            <person name="Andrzejewski T.M."/>
            <person name="Davidsen T.M."/>
            <person name="Wayne K.J."/>
            <person name="Tettelin H."/>
            <person name="Glass J.I."/>
            <person name="Rusch D."/>
            <person name="Podicherti R."/>
            <person name="Tsui H.-C.T."/>
            <person name="Winkler M.E."/>
        </authorList>
    </citation>
    <scope>NUCLEOTIDE SEQUENCE</scope>
</reference>
<dbReference type="AlphaFoldDB" id="A0A382QND3"/>
<name>A0A382QND3_9ZZZZ</name>
<sequence length="29" mass="3531">MLLIFFLGFWTQDYLVLDRSFSLDNYIEA</sequence>
<gene>
    <name evidence="1" type="ORF">METZ01_LOCUS339312</name>
</gene>
<organism evidence="1">
    <name type="scientific">marine metagenome</name>
    <dbReference type="NCBI Taxonomy" id="408172"/>
    <lineage>
        <taxon>unclassified sequences</taxon>
        <taxon>metagenomes</taxon>
        <taxon>ecological metagenomes</taxon>
    </lineage>
</organism>
<protein>
    <submittedName>
        <fullName evidence="1">Uncharacterized protein</fullName>
    </submittedName>
</protein>
<feature type="non-terminal residue" evidence="1">
    <location>
        <position position="29"/>
    </location>
</feature>
<evidence type="ECO:0000313" key="1">
    <source>
        <dbReference type="EMBL" id="SVC86458.1"/>
    </source>
</evidence>